<dbReference type="FunCoup" id="A0A6I8PHV2">
    <property type="interactions" value="157"/>
</dbReference>
<evidence type="ECO:0000256" key="2">
    <source>
        <dbReference type="ARBA" id="ARBA00022692"/>
    </source>
</evidence>
<organism evidence="13 14">
    <name type="scientific">Ornithorhynchus anatinus</name>
    <name type="common">Duckbill platypus</name>
    <dbReference type="NCBI Taxonomy" id="9258"/>
    <lineage>
        <taxon>Eukaryota</taxon>
        <taxon>Metazoa</taxon>
        <taxon>Chordata</taxon>
        <taxon>Craniata</taxon>
        <taxon>Vertebrata</taxon>
        <taxon>Euteleostomi</taxon>
        <taxon>Mammalia</taxon>
        <taxon>Monotremata</taxon>
        <taxon>Ornithorhynchidae</taxon>
        <taxon>Ornithorhynchus</taxon>
    </lineage>
</organism>
<evidence type="ECO:0000256" key="9">
    <source>
        <dbReference type="ARBA" id="ARBA00041489"/>
    </source>
</evidence>
<dbReference type="Ensembl" id="ENSOANT00000052132.1">
    <property type="protein sequence ID" value="ENSOANP00000054651.1"/>
    <property type="gene ID" value="ENSOANG00000049880.1"/>
</dbReference>
<dbReference type="InterPro" id="IPR001304">
    <property type="entry name" value="C-type_lectin-like"/>
</dbReference>
<reference evidence="13 14" key="1">
    <citation type="journal article" date="2008" name="Nature">
        <title>Genome analysis of the platypus reveals unique signatures of evolution.</title>
        <authorList>
            <person name="Warren W.C."/>
            <person name="Hillier L.W."/>
            <person name="Marshall Graves J.A."/>
            <person name="Birney E."/>
            <person name="Ponting C.P."/>
            <person name="Grutzner F."/>
            <person name="Belov K."/>
            <person name="Miller W."/>
            <person name="Clarke L."/>
            <person name="Chinwalla A.T."/>
            <person name="Yang S.P."/>
            <person name="Heger A."/>
            <person name="Locke D.P."/>
            <person name="Miethke P."/>
            <person name="Waters P.D."/>
            <person name="Veyrunes F."/>
            <person name="Fulton L."/>
            <person name="Fulton B."/>
            <person name="Graves T."/>
            <person name="Wallis J."/>
            <person name="Puente X.S."/>
            <person name="Lopez-Otin C."/>
            <person name="Ordonez G.R."/>
            <person name="Eichler E.E."/>
            <person name="Chen L."/>
            <person name="Cheng Z."/>
            <person name="Deakin J.E."/>
            <person name="Alsop A."/>
            <person name="Thompson K."/>
            <person name="Kirby P."/>
            <person name="Papenfuss A.T."/>
            <person name="Wakefield M.J."/>
            <person name="Olender T."/>
            <person name="Lancet D."/>
            <person name="Huttley G.A."/>
            <person name="Smit A.F."/>
            <person name="Pask A."/>
            <person name="Temple-Smith P."/>
            <person name="Batzer M.A."/>
            <person name="Walker J.A."/>
            <person name="Konkel M.K."/>
            <person name="Harris R.S."/>
            <person name="Whittington C.M."/>
            <person name="Wong E.S."/>
            <person name="Gemmell N.J."/>
            <person name="Buschiazzo E."/>
            <person name="Vargas Jentzsch I.M."/>
            <person name="Merkel A."/>
            <person name="Schmitz J."/>
            <person name="Zemann A."/>
            <person name="Churakov G."/>
            <person name="Kriegs J.O."/>
            <person name="Brosius J."/>
            <person name="Murchison E.P."/>
            <person name="Sachidanandam R."/>
            <person name="Smith C."/>
            <person name="Hannon G.J."/>
            <person name="Tsend-Ayush E."/>
            <person name="McMillan D."/>
            <person name="Attenborough R."/>
            <person name="Rens W."/>
            <person name="Ferguson-Smith M."/>
            <person name="Lefevre C.M."/>
            <person name="Sharp J.A."/>
            <person name="Nicholas K.R."/>
            <person name="Ray D.A."/>
            <person name="Kube M."/>
            <person name="Reinhardt R."/>
            <person name="Pringle T.H."/>
            <person name="Taylor J."/>
            <person name="Jones R.C."/>
            <person name="Nixon B."/>
            <person name="Dacheux J.L."/>
            <person name="Niwa H."/>
            <person name="Sekita Y."/>
            <person name="Huang X."/>
            <person name="Stark A."/>
            <person name="Kheradpour P."/>
            <person name="Kellis M."/>
            <person name="Flicek P."/>
            <person name="Chen Y."/>
            <person name="Webber C."/>
            <person name="Hardison R."/>
            <person name="Nelson J."/>
            <person name="Hallsworth-Pepin K."/>
            <person name="Delehaunty K."/>
            <person name="Markovic C."/>
            <person name="Minx P."/>
            <person name="Feng Y."/>
            <person name="Kremitzki C."/>
            <person name="Mitreva M."/>
            <person name="Glasscock J."/>
            <person name="Wylie T."/>
            <person name="Wohldmann P."/>
            <person name="Thiru P."/>
            <person name="Nhan M.N."/>
            <person name="Pohl C.S."/>
            <person name="Smith S.M."/>
            <person name="Hou S."/>
            <person name="Nefedov M."/>
            <person name="de Jong P.J."/>
            <person name="Renfree M.B."/>
            <person name="Mardis E.R."/>
            <person name="Wilson R.K."/>
        </authorList>
    </citation>
    <scope>NUCLEOTIDE SEQUENCE [LARGE SCALE GENOMIC DNA]</scope>
    <source>
        <strain evidence="13 14">Glennie</strain>
    </source>
</reference>
<keyword evidence="3" id="KW-0430">Lectin</keyword>
<dbReference type="PANTHER" id="PTHR22800:SF252">
    <property type="entry name" value="NATURAL KILLER CELLS ANTIGEN CD94"/>
    <property type="match status" value="1"/>
</dbReference>
<evidence type="ECO:0000256" key="10">
    <source>
        <dbReference type="SAM" id="MobiDB-lite"/>
    </source>
</evidence>
<reference evidence="13" key="2">
    <citation type="submission" date="2025-08" db="UniProtKB">
        <authorList>
            <consortium name="Ensembl"/>
        </authorList>
    </citation>
    <scope>IDENTIFICATION</scope>
    <source>
        <strain evidence="13">Glennie</strain>
    </source>
</reference>
<keyword evidence="7" id="KW-0325">Glycoprotein</keyword>
<dbReference type="InterPro" id="IPR016187">
    <property type="entry name" value="CTDL_fold"/>
</dbReference>
<name>A0A6I8PHV2_ORNAN</name>
<dbReference type="InParanoid" id="A0A6I8PHV2"/>
<sequence>MSEHNIASEEMKFPNALQKQKRRHTKVKREDCSVLPWPIFAGTLAILSLGLMASIVVITVLITNQSYNQGHQSPPSLPNNTTSQRDCYNDTCSENWIWSRGSCYYISKESKPWQDSQAACKKKNSSLLKIDSREELESFLKYLKLFYWIGLSRNSTTGPSLWEDASALSQDQLTVINPSHTGNCAYFGRGHYVFYEYCVASNTYICEQMATQSFSEK</sequence>
<feature type="transmembrane region" description="Helical" evidence="11">
    <location>
        <begin position="39"/>
        <end position="62"/>
    </location>
</feature>
<protein>
    <recommendedName>
        <fullName evidence="8">Natural killer cells antigen CD94</fullName>
    </recommendedName>
    <alternativeName>
        <fullName evidence="9">Killer cell lectin-like receptor subfamily D member 1</fullName>
    </alternativeName>
</protein>
<keyword evidence="14" id="KW-1185">Reference proteome</keyword>
<keyword evidence="6 11" id="KW-0472">Membrane</keyword>
<feature type="domain" description="C-type lectin" evidence="12">
    <location>
        <begin position="99"/>
        <end position="207"/>
    </location>
</feature>
<dbReference type="InterPro" id="IPR033992">
    <property type="entry name" value="NKR-like_CTLD"/>
</dbReference>
<keyword evidence="4" id="KW-0735">Signal-anchor</keyword>
<feature type="compositionally biased region" description="Basic and acidic residues" evidence="10">
    <location>
        <begin position="1"/>
        <end position="12"/>
    </location>
</feature>
<evidence type="ECO:0000256" key="1">
    <source>
        <dbReference type="ARBA" id="ARBA00004606"/>
    </source>
</evidence>
<dbReference type="SUPFAM" id="SSF56436">
    <property type="entry name" value="C-type lectin-like"/>
    <property type="match status" value="1"/>
</dbReference>
<evidence type="ECO:0000313" key="13">
    <source>
        <dbReference type="Ensembl" id="ENSOANP00000054651.1"/>
    </source>
</evidence>
<dbReference type="InterPro" id="IPR016186">
    <property type="entry name" value="C-type_lectin-like/link_sf"/>
</dbReference>
<evidence type="ECO:0000256" key="7">
    <source>
        <dbReference type="ARBA" id="ARBA00023180"/>
    </source>
</evidence>
<dbReference type="PANTHER" id="PTHR22800">
    <property type="entry name" value="C-TYPE LECTIN PROTEINS"/>
    <property type="match status" value="1"/>
</dbReference>
<keyword evidence="2 11" id="KW-0812">Transmembrane</keyword>
<comment type="subcellular location">
    <subcellularLocation>
        <location evidence="1">Membrane</location>
        <topology evidence="1">Single-pass type II membrane protein</topology>
    </subcellularLocation>
</comment>
<feature type="region of interest" description="Disordered" evidence="10">
    <location>
        <begin position="1"/>
        <end position="24"/>
    </location>
</feature>
<dbReference type="InterPro" id="IPR050919">
    <property type="entry name" value="NKG2/CD94_NK_receptors"/>
</dbReference>
<evidence type="ECO:0000256" key="11">
    <source>
        <dbReference type="SAM" id="Phobius"/>
    </source>
</evidence>
<dbReference type="PROSITE" id="PS50041">
    <property type="entry name" value="C_TYPE_LECTIN_2"/>
    <property type="match status" value="1"/>
</dbReference>
<proteinExistence type="predicted"/>
<evidence type="ECO:0000256" key="6">
    <source>
        <dbReference type="ARBA" id="ARBA00023136"/>
    </source>
</evidence>
<keyword evidence="5 11" id="KW-1133">Transmembrane helix</keyword>
<dbReference type="OMA" id="HTGNCAY"/>
<dbReference type="AlphaFoldDB" id="A0A6I8PHV2"/>
<dbReference type="GO" id="GO:0016020">
    <property type="term" value="C:membrane"/>
    <property type="evidence" value="ECO:0007669"/>
    <property type="project" value="UniProtKB-SubCell"/>
</dbReference>
<evidence type="ECO:0000256" key="3">
    <source>
        <dbReference type="ARBA" id="ARBA00022734"/>
    </source>
</evidence>
<dbReference type="Gene3D" id="3.10.100.10">
    <property type="entry name" value="Mannose-Binding Protein A, subunit A"/>
    <property type="match status" value="1"/>
</dbReference>
<reference evidence="13" key="3">
    <citation type="submission" date="2025-09" db="UniProtKB">
        <authorList>
            <consortium name="Ensembl"/>
        </authorList>
    </citation>
    <scope>IDENTIFICATION</scope>
    <source>
        <strain evidence="13">Glennie</strain>
    </source>
</reference>
<evidence type="ECO:0000256" key="5">
    <source>
        <dbReference type="ARBA" id="ARBA00022989"/>
    </source>
</evidence>
<dbReference type="Proteomes" id="UP000002279">
    <property type="component" value="Chromosome 17"/>
</dbReference>
<evidence type="ECO:0000256" key="4">
    <source>
        <dbReference type="ARBA" id="ARBA00022968"/>
    </source>
</evidence>
<dbReference type="GeneTree" id="ENSGT00940000154558"/>
<accession>A0A6I8PHV2</accession>
<evidence type="ECO:0000313" key="14">
    <source>
        <dbReference type="Proteomes" id="UP000002279"/>
    </source>
</evidence>
<dbReference type="SMART" id="SM00034">
    <property type="entry name" value="CLECT"/>
    <property type="match status" value="1"/>
</dbReference>
<dbReference type="GO" id="GO:0030246">
    <property type="term" value="F:carbohydrate binding"/>
    <property type="evidence" value="ECO:0007669"/>
    <property type="project" value="UniProtKB-KW"/>
</dbReference>
<dbReference type="GO" id="GO:0002223">
    <property type="term" value="P:stimulatory C-type lectin receptor signaling pathway"/>
    <property type="evidence" value="ECO:0000318"/>
    <property type="project" value="GO_Central"/>
</dbReference>
<dbReference type="GO" id="GO:0045954">
    <property type="term" value="P:positive regulation of natural killer cell mediated cytotoxicity"/>
    <property type="evidence" value="ECO:0000318"/>
    <property type="project" value="GO_Central"/>
</dbReference>
<dbReference type="Pfam" id="PF00059">
    <property type="entry name" value="Lectin_C"/>
    <property type="match status" value="1"/>
</dbReference>
<evidence type="ECO:0000259" key="12">
    <source>
        <dbReference type="PROSITE" id="PS50041"/>
    </source>
</evidence>
<evidence type="ECO:0000256" key="8">
    <source>
        <dbReference type="ARBA" id="ARBA00041193"/>
    </source>
</evidence>
<dbReference type="CDD" id="cd03593">
    <property type="entry name" value="CLECT_NK_receptors_like"/>
    <property type="match status" value="1"/>
</dbReference>